<accession>A0A8D0B7W3</accession>
<evidence type="ECO:0000259" key="8">
    <source>
        <dbReference type="Pfam" id="PF01694"/>
    </source>
</evidence>
<reference evidence="9" key="2">
    <citation type="submission" date="2025-09" db="UniProtKB">
        <authorList>
            <consortium name="Ensembl"/>
        </authorList>
    </citation>
    <scope>IDENTIFICATION</scope>
</reference>
<feature type="transmembrane region" description="Helical" evidence="6">
    <location>
        <begin position="145"/>
        <end position="167"/>
    </location>
</feature>
<name>A0A8D0B7W3_SALMN</name>
<feature type="domain" description="Peptidase S54 rhomboid" evidence="8">
    <location>
        <begin position="50"/>
        <end position="190"/>
    </location>
</feature>
<dbReference type="Ensembl" id="ENSSMRT00000000137.1">
    <property type="protein sequence ID" value="ENSSMRP00000000112.1"/>
    <property type="gene ID" value="ENSSMRG00000000082.1"/>
</dbReference>
<keyword evidence="2 6" id="KW-0812">Transmembrane</keyword>
<comment type="subcellular location">
    <subcellularLocation>
        <location evidence="1">Membrane</location>
        <topology evidence="1">Multi-pass membrane protein</topology>
    </subcellularLocation>
</comment>
<dbReference type="SUPFAM" id="SSF144091">
    <property type="entry name" value="Rhomboid-like"/>
    <property type="match status" value="1"/>
</dbReference>
<feature type="transmembrane region" description="Helical" evidence="6">
    <location>
        <begin position="55"/>
        <end position="79"/>
    </location>
</feature>
<feature type="region of interest" description="Disordered" evidence="5">
    <location>
        <begin position="240"/>
        <end position="270"/>
    </location>
</feature>
<keyword evidence="4 6" id="KW-0472">Membrane</keyword>
<proteinExistence type="predicted"/>
<evidence type="ECO:0000256" key="1">
    <source>
        <dbReference type="ARBA" id="ARBA00004141"/>
    </source>
</evidence>
<dbReference type="GO" id="GO:0005654">
    <property type="term" value="C:nucleoplasm"/>
    <property type="evidence" value="ECO:0007669"/>
    <property type="project" value="Ensembl"/>
</dbReference>
<dbReference type="Proteomes" id="UP000694421">
    <property type="component" value="Unplaced"/>
</dbReference>
<feature type="transmembrane region" description="Helical" evidence="6">
    <location>
        <begin position="91"/>
        <end position="116"/>
    </location>
</feature>
<feature type="signal peptide" evidence="7">
    <location>
        <begin position="1"/>
        <end position="29"/>
    </location>
</feature>
<feature type="region of interest" description="Disordered" evidence="5">
    <location>
        <begin position="309"/>
        <end position="341"/>
    </location>
</feature>
<dbReference type="AlphaFoldDB" id="A0A8D0B7W3"/>
<keyword evidence="7" id="KW-0732">Signal</keyword>
<dbReference type="PANTHER" id="PTHR43066:SF13">
    <property type="entry name" value="RHOMBOID DOMAIN-CONTAINING PROTEIN 2"/>
    <property type="match status" value="1"/>
</dbReference>
<evidence type="ECO:0000256" key="3">
    <source>
        <dbReference type="ARBA" id="ARBA00022989"/>
    </source>
</evidence>
<dbReference type="GO" id="GO:0016020">
    <property type="term" value="C:membrane"/>
    <property type="evidence" value="ECO:0007669"/>
    <property type="project" value="UniProtKB-SubCell"/>
</dbReference>
<dbReference type="Pfam" id="PF01694">
    <property type="entry name" value="Rhomboid"/>
    <property type="match status" value="1"/>
</dbReference>
<dbReference type="GO" id="GO:0005794">
    <property type="term" value="C:Golgi apparatus"/>
    <property type="evidence" value="ECO:0007669"/>
    <property type="project" value="Ensembl"/>
</dbReference>
<reference evidence="9" key="1">
    <citation type="submission" date="2025-08" db="UniProtKB">
        <authorList>
            <consortium name="Ensembl"/>
        </authorList>
    </citation>
    <scope>IDENTIFICATION</scope>
</reference>
<evidence type="ECO:0000256" key="5">
    <source>
        <dbReference type="SAM" id="MobiDB-lite"/>
    </source>
</evidence>
<evidence type="ECO:0000313" key="10">
    <source>
        <dbReference type="Proteomes" id="UP000694421"/>
    </source>
</evidence>
<feature type="transmembrane region" description="Helical" evidence="6">
    <location>
        <begin position="173"/>
        <end position="193"/>
    </location>
</feature>
<dbReference type="Gene3D" id="1.20.1540.10">
    <property type="entry name" value="Rhomboid-like"/>
    <property type="match status" value="1"/>
</dbReference>
<evidence type="ECO:0000256" key="4">
    <source>
        <dbReference type="ARBA" id="ARBA00023136"/>
    </source>
</evidence>
<evidence type="ECO:0000313" key="9">
    <source>
        <dbReference type="Ensembl" id="ENSSMRP00000000112.1"/>
    </source>
</evidence>
<dbReference type="InterPro" id="IPR035952">
    <property type="entry name" value="Rhomboid-like_sf"/>
</dbReference>
<dbReference type="PANTHER" id="PTHR43066">
    <property type="entry name" value="RHOMBOID-RELATED PROTEIN"/>
    <property type="match status" value="1"/>
</dbReference>
<dbReference type="OMA" id="GAVIIWR"/>
<organism evidence="9 10">
    <name type="scientific">Salvator merianae</name>
    <name type="common">Argentine black and white tegu</name>
    <name type="synonym">Tupinambis merianae</name>
    <dbReference type="NCBI Taxonomy" id="96440"/>
    <lineage>
        <taxon>Eukaryota</taxon>
        <taxon>Metazoa</taxon>
        <taxon>Chordata</taxon>
        <taxon>Craniata</taxon>
        <taxon>Vertebrata</taxon>
        <taxon>Euteleostomi</taxon>
        <taxon>Lepidosauria</taxon>
        <taxon>Squamata</taxon>
        <taxon>Bifurcata</taxon>
        <taxon>Unidentata</taxon>
        <taxon>Episquamata</taxon>
        <taxon>Laterata</taxon>
        <taxon>Teiioidea</taxon>
        <taxon>Teiidae</taxon>
        <taxon>Salvator</taxon>
    </lineage>
</organism>
<protein>
    <submittedName>
        <fullName evidence="9">Rhomboid domain containing 2</fullName>
    </submittedName>
</protein>
<evidence type="ECO:0000256" key="2">
    <source>
        <dbReference type="ARBA" id="ARBA00022692"/>
    </source>
</evidence>
<evidence type="ECO:0000256" key="6">
    <source>
        <dbReference type="SAM" id="Phobius"/>
    </source>
</evidence>
<evidence type="ECO:0000256" key="7">
    <source>
        <dbReference type="SAM" id="SignalP"/>
    </source>
</evidence>
<keyword evidence="10" id="KW-1185">Reference proteome</keyword>
<dbReference type="GeneTree" id="ENSGT00390000000699"/>
<dbReference type="InterPro" id="IPR022764">
    <property type="entry name" value="Peptidase_S54_rhomboid_dom"/>
</dbReference>
<dbReference type="GO" id="GO:0004252">
    <property type="term" value="F:serine-type endopeptidase activity"/>
    <property type="evidence" value="ECO:0007669"/>
    <property type="project" value="InterPro"/>
</dbReference>
<keyword evidence="3 6" id="KW-1133">Transmembrane helix</keyword>
<feature type="chain" id="PRO_5034164145" evidence="7">
    <location>
        <begin position="30"/>
        <end position="341"/>
    </location>
</feature>
<sequence>MDRMPPAATCLSGLLALLLSVPGLLQGRAARESVAADSALSLRPGKVLEGEVYRLVTFIFVYDDAVSLVCGAVVIWYFAGSFEKTVGTVKHVFLTVVFAVFSALLFLGVWAAASGLLEIEDAKGFAPVAFAMLSTSIARSRMRRVLLLGFSIPVALVPWLALCLACFVPGSSLLANLCGLFLGNIYGYSYCFGIDLPESTASRLDQKFPFQLLKRIPRIQYIPGSLAERRASQSRKINPVPGSYPTQKYHSSPPPVHVGHMQHPQARPPGPLPLGTLGPTLNQPPRAFRDSHVQASFHLPAGTTSASLSGTGLWIPKGTDGSPLSHGPESSAAEICQVQVK</sequence>